<reference evidence="2" key="1">
    <citation type="submission" date="2021-06" db="EMBL/GenBank/DDBJ databases">
        <authorList>
            <person name="Hodson N. C."/>
            <person name="Mongue J. A."/>
            <person name="Jaron S. K."/>
        </authorList>
    </citation>
    <scope>NUCLEOTIDE SEQUENCE</scope>
</reference>
<name>A0A8J2PD07_9HEXA</name>
<proteinExistence type="predicted"/>
<dbReference type="SMART" id="SM00479">
    <property type="entry name" value="EXOIII"/>
    <property type="match status" value="1"/>
</dbReference>
<dbReference type="Pfam" id="PF00929">
    <property type="entry name" value="RNase_T"/>
    <property type="match status" value="1"/>
</dbReference>
<dbReference type="AlphaFoldDB" id="A0A8J2PD07"/>
<dbReference type="OrthoDB" id="8191639at2759"/>
<keyword evidence="3" id="KW-1185">Reference proteome</keyword>
<comment type="caution">
    <text evidence="2">The sequence shown here is derived from an EMBL/GenBank/DDBJ whole genome shotgun (WGS) entry which is preliminary data.</text>
</comment>
<accession>A0A8J2PD07</accession>
<dbReference type="InterPro" id="IPR013520">
    <property type="entry name" value="Ribonucl_H"/>
</dbReference>
<feature type="domain" description="Exonuclease" evidence="1">
    <location>
        <begin position="88"/>
        <end position="270"/>
    </location>
</feature>
<evidence type="ECO:0000259" key="1">
    <source>
        <dbReference type="SMART" id="SM00479"/>
    </source>
</evidence>
<dbReference type="EMBL" id="CAJVCH010532385">
    <property type="protein sequence ID" value="CAG7824337.1"/>
    <property type="molecule type" value="Genomic_DNA"/>
</dbReference>
<evidence type="ECO:0000313" key="3">
    <source>
        <dbReference type="Proteomes" id="UP000708208"/>
    </source>
</evidence>
<evidence type="ECO:0000313" key="2">
    <source>
        <dbReference type="EMBL" id="CAG7824337.1"/>
    </source>
</evidence>
<dbReference type="Proteomes" id="UP000708208">
    <property type="component" value="Unassembled WGS sequence"/>
</dbReference>
<protein>
    <recommendedName>
        <fullName evidence="1">Exonuclease domain-containing protein</fullName>
    </recommendedName>
</protein>
<sequence length="308" mass="35555">MFGAMKRFGGTILDWASGVHPLETVRFISKLMTPLKFPRDGKREINAAVEIESKIRKEAEVTQKRQNVVAEPDPGVTKAWWKAFKPSQIVAMDCEMVEIKKLDVNKNQYIDMSTGIFKAGTVAIVNSEGNPILNKRIYYPESSFVTNPHTERVSGFRKDSLLNGEDFEKVKAEVEKMLEDKLIIVCGGKFMDFKCLDLNPDKYQKFDLSQFFYKIHYNPNYKGKTINDIGLRSLVFHFYNVDIQSGSHSALVDAEYTMKIFMEQYTKLKVENIDDPNDRKRYHDIFKEVKHVNDRNIEALKNEIIGKC</sequence>
<organism evidence="2 3">
    <name type="scientific">Allacma fusca</name>
    <dbReference type="NCBI Taxonomy" id="39272"/>
    <lineage>
        <taxon>Eukaryota</taxon>
        <taxon>Metazoa</taxon>
        <taxon>Ecdysozoa</taxon>
        <taxon>Arthropoda</taxon>
        <taxon>Hexapoda</taxon>
        <taxon>Collembola</taxon>
        <taxon>Symphypleona</taxon>
        <taxon>Sminthuridae</taxon>
        <taxon>Allacma</taxon>
    </lineage>
</organism>
<gene>
    <name evidence="2" type="ORF">AFUS01_LOCUS34497</name>
</gene>